<organism evidence="1 2">
    <name type="scientific">Cellvibrio japonicus (strain Ueda107)</name>
    <name type="common">Pseudomonas fluorescens subsp. cellulosa</name>
    <dbReference type="NCBI Taxonomy" id="498211"/>
    <lineage>
        <taxon>Bacteria</taxon>
        <taxon>Pseudomonadati</taxon>
        <taxon>Pseudomonadota</taxon>
        <taxon>Gammaproteobacteria</taxon>
        <taxon>Cellvibrionales</taxon>
        <taxon>Cellvibrionaceae</taxon>
        <taxon>Cellvibrio</taxon>
    </lineage>
</organism>
<dbReference type="HOGENOM" id="CLU_219302_0_0_6"/>
<name>B3PJF2_CELJU</name>
<dbReference type="AlphaFoldDB" id="B3PJF2"/>
<dbReference type="Proteomes" id="UP000001036">
    <property type="component" value="Chromosome"/>
</dbReference>
<dbReference type="STRING" id="498211.CJA_2264"/>
<gene>
    <name evidence="1" type="ordered locus">CJA_2264</name>
</gene>
<protein>
    <submittedName>
        <fullName evidence="1">Uncharacterized protein</fullName>
    </submittedName>
</protein>
<evidence type="ECO:0000313" key="2">
    <source>
        <dbReference type="Proteomes" id="UP000001036"/>
    </source>
</evidence>
<keyword evidence="2" id="KW-1185">Reference proteome</keyword>
<dbReference type="Gene3D" id="3.40.50.300">
    <property type="entry name" value="P-loop containing nucleotide triphosphate hydrolases"/>
    <property type="match status" value="1"/>
</dbReference>
<dbReference type="SUPFAM" id="SSF52540">
    <property type="entry name" value="P-loop containing nucleoside triphosphate hydrolases"/>
    <property type="match status" value="1"/>
</dbReference>
<accession>B3PJF2</accession>
<dbReference type="InterPro" id="IPR027417">
    <property type="entry name" value="P-loop_NTPase"/>
</dbReference>
<proteinExistence type="predicted"/>
<dbReference type="KEGG" id="cja:CJA_2264"/>
<reference evidence="1 2" key="1">
    <citation type="journal article" date="2008" name="J. Bacteriol.">
        <title>Insights into plant cell wall degradation from the genome sequence of the soil bacterium Cellvibrio japonicus.</title>
        <authorList>
            <person name="Deboy R.T."/>
            <person name="Mongodin E.F."/>
            <person name="Fouts D.E."/>
            <person name="Tailford L.E."/>
            <person name="Khouri H."/>
            <person name="Emerson J.B."/>
            <person name="Mohamoud Y."/>
            <person name="Watkins K."/>
            <person name="Henrissat B."/>
            <person name="Gilbert H.J."/>
            <person name="Nelson K.E."/>
        </authorList>
    </citation>
    <scope>NUCLEOTIDE SEQUENCE [LARGE SCALE GENOMIC DNA]</scope>
    <source>
        <strain evidence="1 2">Ueda107</strain>
    </source>
</reference>
<dbReference type="EMBL" id="CP000934">
    <property type="protein sequence ID" value="ACE85075.1"/>
    <property type="molecule type" value="Genomic_DNA"/>
</dbReference>
<sequence>MKKILIIGSGGSGKSTLARQLGKYLQIEVVH</sequence>
<evidence type="ECO:0000313" key="1">
    <source>
        <dbReference type="EMBL" id="ACE85075.1"/>
    </source>
</evidence>